<name>A0A212CWR2_CEREH</name>
<gene>
    <name evidence="1" type="ORF">Celaphus_00005717</name>
</gene>
<proteinExistence type="predicted"/>
<dbReference type="EMBL" id="MKHE01000011">
    <property type="protein sequence ID" value="OWK10447.1"/>
    <property type="molecule type" value="Genomic_DNA"/>
</dbReference>
<feature type="non-terminal residue" evidence="1">
    <location>
        <position position="69"/>
    </location>
</feature>
<reference evidence="1 2" key="1">
    <citation type="journal article" date="2018" name="Mol. Genet. Genomics">
        <title>The red deer Cervus elaphus genome CerEla1.0: sequencing, annotating, genes, and chromosomes.</title>
        <authorList>
            <person name="Bana N.A."/>
            <person name="Nyiri A."/>
            <person name="Nagy J."/>
            <person name="Frank K."/>
            <person name="Nagy T."/>
            <person name="Steger V."/>
            <person name="Schiller M."/>
            <person name="Lakatos P."/>
            <person name="Sugar L."/>
            <person name="Horn P."/>
            <person name="Barta E."/>
            <person name="Orosz L."/>
        </authorList>
    </citation>
    <scope>NUCLEOTIDE SEQUENCE [LARGE SCALE GENOMIC DNA]</scope>
    <source>
        <strain evidence="1">Hungarian</strain>
    </source>
</reference>
<protein>
    <submittedName>
        <fullName evidence="1">RASGRP3</fullName>
    </submittedName>
</protein>
<keyword evidence="2" id="KW-1185">Reference proteome</keyword>
<comment type="caution">
    <text evidence="1">The sequence shown here is derived from an EMBL/GenBank/DDBJ whole genome shotgun (WGS) entry which is preliminary data.</text>
</comment>
<accession>A0A212CWR2</accession>
<sequence>LSLDLYHTEDDIYKLSLVLEPRNSKSWASGVMPKPDPTVINKHIRKLVENVLWYQPRYQLESIKTALWQ</sequence>
<organism evidence="1 2">
    <name type="scientific">Cervus elaphus hippelaphus</name>
    <name type="common">European red deer</name>
    <dbReference type="NCBI Taxonomy" id="46360"/>
    <lineage>
        <taxon>Eukaryota</taxon>
        <taxon>Metazoa</taxon>
        <taxon>Chordata</taxon>
        <taxon>Craniata</taxon>
        <taxon>Vertebrata</taxon>
        <taxon>Euteleostomi</taxon>
        <taxon>Mammalia</taxon>
        <taxon>Eutheria</taxon>
        <taxon>Laurasiatheria</taxon>
        <taxon>Artiodactyla</taxon>
        <taxon>Ruminantia</taxon>
        <taxon>Pecora</taxon>
        <taxon>Cervidae</taxon>
        <taxon>Cervinae</taxon>
        <taxon>Cervus</taxon>
    </lineage>
</organism>
<dbReference type="AlphaFoldDB" id="A0A212CWR2"/>
<dbReference type="OrthoDB" id="546434at2759"/>
<feature type="non-terminal residue" evidence="1">
    <location>
        <position position="1"/>
    </location>
</feature>
<evidence type="ECO:0000313" key="1">
    <source>
        <dbReference type="EMBL" id="OWK10447.1"/>
    </source>
</evidence>
<dbReference type="Proteomes" id="UP000242450">
    <property type="component" value="Chromosome 11"/>
</dbReference>
<evidence type="ECO:0000313" key="2">
    <source>
        <dbReference type="Proteomes" id="UP000242450"/>
    </source>
</evidence>